<feature type="compositionally biased region" description="Low complexity" evidence="2">
    <location>
        <begin position="1"/>
        <end position="12"/>
    </location>
</feature>
<dbReference type="PaxDb" id="35128-Thaps25225"/>
<dbReference type="GeneID" id="7453127"/>
<dbReference type="Proteomes" id="UP000001449">
    <property type="component" value="Chromosome 17"/>
</dbReference>
<reference evidence="4 5" key="1">
    <citation type="journal article" date="2004" name="Science">
        <title>The genome of the diatom Thalassiosira pseudonana: ecology, evolution, and metabolism.</title>
        <authorList>
            <person name="Armbrust E.V."/>
            <person name="Berges J.A."/>
            <person name="Bowler C."/>
            <person name="Green B.R."/>
            <person name="Martinez D."/>
            <person name="Putnam N.H."/>
            <person name="Zhou S."/>
            <person name="Allen A.E."/>
            <person name="Apt K.E."/>
            <person name="Bechner M."/>
            <person name="Brzezinski M.A."/>
            <person name="Chaal B.K."/>
            <person name="Chiovitti A."/>
            <person name="Davis A.K."/>
            <person name="Demarest M.S."/>
            <person name="Detter J.C."/>
            <person name="Glavina T."/>
            <person name="Goodstein D."/>
            <person name="Hadi M.Z."/>
            <person name="Hellsten U."/>
            <person name="Hildebrand M."/>
            <person name="Jenkins B.D."/>
            <person name="Jurka J."/>
            <person name="Kapitonov V.V."/>
            <person name="Kroger N."/>
            <person name="Lau W.W."/>
            <person name="Lane T.W."/>
            <person name="Larimer F.W."/>
            <person name="Lippmeier J.C."/>
            <person name="Lucas S."/>
            <person name="Medina M."/>
            <person name="Montsant A."/>
            <person name="Obornik M."/>
            <person name="Parker M.S."/>
            <person name="Palenik B."/>
            <person name="Pazour G.J."/>
            <person name="Richardson P.M."/>
            <person name="Rynearson T.A."/>
            <person name="Saito M.A."/>
            <person name="Schwartz D.C."/>
            <person name="Thamatrakoln K."/>
            <person name="Valentin K."/>
            <person name="Vardi A."/>
            <person name="Wilkerson F.P."/>
            <person name="Rokhsar D.S."/>
        </authorList>
    </citation>
    <scope>NUCLEOTIDE SEQUENCE [LARGE SCALE GENOMIC DNA]</scope>
    <source>
        <strain evidence="4 5">CCMP1335</strain>
    </source>
</reference>
<keyword evidence="5" id="KW-1185">Reference proteome</keyword>
<evidence type="ECO:0000256" key="2">
    <source>
        <dbReference type="SAM" id="MobiDB-lite"/>
    </source>
</evidence>
<dbReference type="GO" id="GO:0032182">
    <property type="term" value="F:ubiquitin-like protein binding"/>
    <property type="evidence" value="ECO:0000318"/>
    <property type="project" value="GO_Central"/>
</dbReference>
<dbReference type="GO" id="GO:0031624">
    <property type="term" value="F:ubiquitin conjugating enzyme binding"/>
    <property type="evidence" value="ECO:0000318"/>
    <property type="project" value="GO_Central"/>
</dbReference>
<dbReference type="EMBL" id="CM000651">
    <property type="protein sequence ID" value="EED88179.1"/>
    <property type="molecule type" value="Genomic_DNA"/>
</dbReference>
<dbReference type="RefSeq" id="XP_002294345.1">
    <property type="nucleotide sequence ID" value="XM_002294309.1"/>
</dbReference>
<dbReference type="PANTHER" id="PTHR12281">
    <property type="entry name" value="RP42 RELATED"/>
    <property type="match status" value="1"/>
</dbReference>
<comment type="function">
    <text evidence="1">Neddylation of cullins play an essential role in the regulation of SCF-type complexes activity.</text>
</comment>
<evidence type="ECO:0000259" key="3">
    <source>
        <dbReference type="PROSITE" id="PS51229"/>
    </source>
</evidence>
<evidence type="ECO:0000256" key="1">
    <source>
        <dbReference type="RuleBase" id="RU410713"/>
    </source>
</evidence>
<evidence type="ECO:0000313" key="4">
    <source>
        <dbReference type="EMBL" id="EED88179.1"/>
    </source>
</evidence>
<dbReference type="Pfam" id="PF03556">
    <property type="entry name" value="Cullin_binding"/>
    <property type="match status" value="1"/>
</dbReference>
<dbReference type="AlphaFoldDB" id="B8CDZ1"/>
<dbReference type="OMA" id="HERKCKI"/>
<dbReference type="STRING" id="35128.B8CDZ1"/>
<evidence type="ECO:0000313" key="5">
    <source>
        <dbReference type="Proteomes" id="UP000001449"/>
    </source>
</evidence>
<dbReference type="InParanoid" id="B8CDZ1"/>
<proteinExistence type="predicted"/>
<dbReference type="Gene3D" id="1.10.238.200">
    <property type="entry name" value="Cullin, PONY binding domain"/>
    <property type="match status" value="1"/>
</dbReference>
<protein>
    <recommendedName>
        <fullName evidence="1">Defective in cullin neddylation protein</fullName>
    </recommendedName>
</protein>
<dbReference type="PROSITE" id="PS51229">
    <property type="entry name" value="DCUN1"/>
    <property type="match status" value="1"/>
</dbReference>
<feature type="region of interest" description="Disordered" evidence="2">
    <location>
        <begin position="1"/>
        <end position="30"/>
    </location>
</feature>
<gene>
    <name evidence="4" type="ORF">THAPSDRAFT_25225</name>
</gene>
<name>B8CDZ1_THAPS</name>
<dbReference type="InterPro" id="IPR005176">
    <property type="entry name" value="PONY_dom"/>
</dbReference>
<dbReference type="InterPro" id="IPR042460">
    <property type="entry name" value="DCN1-like_PONY"/>
</dbReference>
<organism evidence="4 5">
    <name type="scientific">Thalassiosira pseudonana</name>
    <name type="common">Marine diatom</name>
    <name type="synonym">Cyclotella nana</name>
    <dbReference type="NCBI Taxonomy" id="35128"/>
    <lineage>
        <taxon>Eukaryota</taxon>
        <taxon>Sar</taxon>
        <taxon>Stramenopiles</taxon>
        <taxon>Ochrophyta</taxon>
        <taxon>Bacillariophyta</taxon>
        <taxon>Coscinodiscophyceae</taxon>
        <taxon>Thalassiosirophycidae</taxon>
        <taxon>Thalassiosirales</taxon>
        <taxon>Thalassiosiraceae</taxon>
        <taxon>Thalassiosira</taxon>
    </lineage>
</organism>
<reference evidence="4 5" key="2">
    <citation type="journal article" date="2008" name="Nature">
        <title>The Phaeodactylum genome reveals the evolutionary history of diatom genomes.</title>
        <authorList>
            <person name="Bowler C."/>
            <person name="Allen A.E."/>
            <person name="Badger J.H."/>
            <person name="Grimwood J."/>
            <person name="Jabbari K."/>
            <person name="Kuo A."/>
            <person name="Maheswari U."/>
            <person name="Martens C."/>
            <person name="Maumus F."/>
            <person name="Otillar R.P."/>
            <person name="Rayko E."/>
            <person name="Salamov A."/>
            <person name="Vandepoele K."/>
            <person name="Beszteri B."/>
            <person name="Gruber A."/>
            <person name="Heijde M."/>
            <person name="Katinka M."/>
            <person name="Mock T."/>
            <person name="Valentin K."/>
            <person name="Verret F."/>
            <person name="Berges J.A."/>
            <person name="Brownlee C."/>
            <person name="Cadoret J.P."/>
            <person name="Chiovitti A."/>
            <person name="Choi C.J."/>
            <person name="Coesel S."/>
            <person name="De Martino A."/>
            <person name="Detter J.C."/>
            <person name="Durkin C."/>
            <person name="Falciatore A."/>
            <person name="Fournet J."/>
            <person name="Haruta M."/>
            <person name="Huysman M.J."/>
            <person name="Jenkins B.D."/>
            <person name="Jiroutova K."/>
            <person name="Jorgensen R.E."/>
            <person name="Joubert Y."/>
            <person name="Kaplan A."/>
            <person name="Kroger N."/>
            <person name="Kroth P.G."/>
            <person name="La Roche J."/>
            <person name="Lindquist E."/>
            <person name="Lommer M."/>
            <person name="Martin-Jezequel V."/>
            <person name="Lopez P.J."/>
            <person name="Lucas S."/>
            <person name="Mangogna M."/>
            <person name="McGinnis K."/>
            <person name="Medlin L.K."/>
            <person name="Montsant A."/>
            <person name="Oudot-Le Secq M.P."/>
            <person name="Napoli C."/>
            <person name="Obornik M."/>
            <person name="Parker M.S."/>
            <person name="Petit J.L."/>
            <person name="Porcel B.M."/>
            <person name="Poulsen N."/>
            <person name="Robison M."/>
            <person name="Rychlewski L."/>
            <person name="Rynearson T.A."/>
            <person name="Schmutz J."/>
            <person name="Shapiro H."/>
            <person name="Siaut M."/>
            <person name="Stanley M."/>
            <person name="Sussman M.R."/>
            <person name="Taylor A.R."/>
            <person name="Vardi A."/>
            <person name="von Dassow P."/>
            <person name="Vyverman W."/>
            <person name="Willis A."/>
            <person name="Wyrwicz L.S."/>
            <person name="Rokhsar D.S."/>
            <person name="Weissenbach J."/>
            <person name="Armbrust E.V."/>
            <person name="Green B.R."/>
            <person name="Van de Peer Y."/>
            <person name="Grigoriev I.V."/>
        </authorList>
    </citation>
    <scope>NUCLEOTIDE SEQUENCE [LARGE SCALE GENOMIC DNA]</scope>
    <source>
        <strain evidence="4 5">CCMP1335</strain>
    </source>
</reference>
<dbReference type="GO" id="GO:0045116">
    <property type="term" value="P:protein neddylation"/>
    <property type="evidence" value="ECO:0000318"/>
    <property type="project" value="GO_Central"/>
</dbReference>
<sequence length="243" mass="27329">MWNSSPAASPNNNGGGARRKGKGRASAFASSGGFDEEGALKMFEDMCDEDDCTVAGMEGISKLCTLLSLDPYSDIRVLVLLWKLGASKKPAEIQREEWMAGCHRLNFDSLEKLRGLVPSLDMGFLDMEEFKDFYKFCFQFNRQGTHKTLDKDLVVALLKMTLADPPRIPTPRLTSFCDFLEQSTDESYAKITLDQWRSFLDFSLEFGSDEELLSGYDEGESAWPVLIDEYVEFVEKMSKGGKK</sequence>
<dbReference type="InterPro" id="IPR014764">
    <property type="entry name" value="DCN-prot"/>
</dbReference>
<dbReference type="GO" id="GO:0000151">
    <property type="term" value="C:ubiquitin ligase complex"/>
    <property type="evidence" value="ECO:0000318"/>
    <property type="project" value="GO_Central"/>
</dbReference>
<dbReference type="PANTHER" id="PTHR12281:SF31">
    <property type="entry name" value="DCN1-LIKE PROTEIN 3"/>
    <property type="match status" value="1"/>
</dbReference>
<dbReference type="HOGENOM" id="CLU_047042_3_2_1"/>
<feature type="domain" description="DCUN1" evidence="3">
    <location>
        <begin position="34"/>
        <end position="235"/>
    </location>
</feature>
<dbReference type="Gene3D" id="1.10.238.10">
    <property type="entry name" value="EF-hand"/>
    <property type="match status" value="1"/>
</dbReference>
<dbReference type="KEGG" id="tps:THAPSDRAFT_25225"/>
<dbReference type="GO" id="GO:0097602">
    <property type="term" value="F:cullin family protein binding"/>
    <property type="evidence" value="ECO:0000318"/>
    <property type="project" value="GO_Central"/>
</dbReference>
<accession>B8CDZ1</accession>
<dbReference type="eggNOG" id="KOG3077">
    <property type="taxonomic scope" value="Eukaryota"/>
</dbReference>